<dbReference type="Gene3D" id="1.10.1660.10">
    <property type="match status" value="1"/>
</dbReference>
<protein>
    <submittedName>
        <fullName evidence="7">MerR family transcriptional regulator</fullName>
    </submittedName>
</protein>
<evidence type="ECO:0000256" key="2">
    <source>
        <dbReference type="ARBA" id="ARBA00023015"/>
    </source>
</evidence>
<dbReference type="InterPro" id="IPR009061">
    <property type="entry name" value="DNA-bd_dom_put_sf"/>
</dbReference>
<dbReference type="Pfam" id="PF13411">
    <property type="entry name" value="MerR_1"/>
    <property type="match status" value="1"/>
</dbReference>
<keyword evidence="1" id="KW-0678">Repressor</keyword>
<accession>A0A9D2ADL9</accession>
<dbReference type="InterPro" id="IPR000551">
    <property type="entry name" value="MerR-type_HTH_dom"/>
</dbReference>
<dbReference type="GO" id="GO:0003700">
    <property type="term" value="F:DNA-binding transcription factor activity"/>
    <property type="evidence" value="ECO:0007669"/>
    <property type="project" value="InterPro"/>
</dbReference>
<dbReference type="AlphaFoldDB" id="A0A9D2ADL9"/>
<proteinExistence type="predicted"/>
<evidence type="ECO:0000256" key="3">
    <source>
        <dbReference type="ARBA" id="ARBA00023125"/>
    </source>
</evidence>
<evidence type="ECO:0000256" key="5">
    <source>
        <dbReference type="SAM" id="Coils"/>
    </source>
</evidence>
<comment type="caution">
    <text evidence="7">The sequence shown here is derived from an EMBL/GenBank/DDBJ whole genome shotgun (WGS) entry which is preliminary data.</text>
</comment>
<reference evidence="7" key="2">
    <citation type="submission" date="2021-04" db="EMBL/GenBank/DDBJ databases">
        <authorList>
            <person name="Gilroy R."/>
        </authorList>
    </citation>
    <scope>NUCLEOTIDE SEQUENCE</scope>
    <source>
        <strain evidence="7">2239</strain>
    </source>
</reference>
<reference evidence="7" key="1">
    <citation type="journal article" date="2021" name="PeerJ">
        <title>Extensive microbial diversity within the chicken gut microbiome revealed by metagenomics and culture.</title>
        <authorList>
            <person name="Gilroy R."/>
            <person name="Ravi A."/>
            <person name="Getino M."/>
            <person name="Pursley I."/>
            <person name="Horton D.L."/>
            <person name="Alikhan N.F."/>
            <person name="Baker D."/>
            <person name="Gharbi K."/>
            <person name="Hall N."/>
            <person name="Watson M."/>
            <person name="Adriaenssens E.M."/>
            <person name="Foster-Nyarko E."/>
            <person name="Jarju S."/>
            <person name="Secka A."/>
            <person name="Antonio M."/>
            <person name="Oren A."/>
            <person name="Chaudhuri R.R."/>
            <person name="La Ragione R."/>
            <person name="Hildebrand F."/>
            <person name="Pallen M.J."/>
        </authorList>
    </citation>
    <scope>NUCLEOTIDE SEQUENCE</scope>
    <source>
        <strain evidence="7">2239</strain>
    </source>
</reference>
<keyword evidence="4" id="KW-0804">Transcription</keyword>
<dbReference type="Proteomes" id="UP000824193">
    <property type="component" value="Unassembled WGS sequence"/>
</dbReference>
<keyword evidence="2" id="KW-0805">Transcription regulation</keyword>
<keyword evidence="5" id="KW-0175">Coiled coil</keyword>
<dbReference type="PANTHER" id="PTHR30204:SF69">
    <property type="entry name" value="MERR-FAMILY TRANSCRIPTIONAL REGULATOR"/>
    <property type="match status" value="1"/>
</dbReference>
<dbReference type="InterPro" id="IPR047057">
    <property type="entry name" value="MerR_fam"/>
</dbReference>
<evidence type="ECO:0000313" key="8">
    <source>
        <dbReference type="Proteomes" id="UP000824193"/>
    </source>
</evidence>
<feature type="coiled-coil region" evidence="5">
    <location>
        <begin position="77"/>
        <end position="107"/>
    </location>
</feature>
<organism evidence="7 8">
    <name type="scientific">Candidatus Allofournierella pullicola</name>
    <dbReference type="NCBI Taxonomy" id="2838596"/>
    <lineage>
        <taxon>Bacteria</taxon>
        <taxon>Bacillati</taxon>
        <taxon>Bacillota</taxon>
        <taxon>Clostridia</taxon>
        <taxon>Eubacteriales</taxon>
        <taxon>Oscillospiraceae</taxon>
        <taxon>Allofournierella</taxon>
    </lineage>
</organism>
<evidence type="ECO:0000256" key="1">
    <source>
        <dbReference type="ARBA" id="ARBA00022491"/>
    </source>
</evidence>
<gene>
    <name evidence="7" type="ORF">H9865_06600</name>
</gene>
<dbReference type="SMART" id="SM00422">
    <property type="entry name" value="HTH_MERR"/>
    <property type="match status" value="1"/>
</dbReference>
<dbReference type="PANTHER" id="PTHR30204">
    <property type="entry name" value="REDOX-CYCLING DRUG-SENSING TRANSCRIPTIONAL ACTIVATOR SOXR"/>
    <property type="match status" value="1"/>
</dbReference>
<name>A0A9D2ADL9_9FIRM</name>
<evidence type="ECO:0000256" key="4">
    <source>
        <dbReference type="ARBA" id="ARBA00023163"/>
    </source>
</evidence>
<dbReference type="EMBL" id="DXFW01000020">
    <property type="protein sequence ID" value="HIX05754.1"/>
    <property type="molecule type" value="Genomic_DNA"/>
</dbReference>
<feature type="domain" description="HTH merR-type" evidence="6">
    <location>
        <begin position="22"/>
        <end position="71"/>
    </location>
</feature>
<evidence type="ECO:0000313" key="7">
    <source>
        <dbReference type="EMBL" id="HIX05754.1"/>
    </source>
</evidence>
<keyword evidence="3" id="KW-0238">DNA-binding</keyword>
<dbReference type="SUPFAM" id="SSF46955">
    <property type="entry name" value="Putative DNA-binding domain"/>
    <property type="match status" value="1"/>
</dbReference>
<dbReference type="GO" id="GO:0003677">
    <property type="term" value="F:DNA binding"/>
    <property type="evidence" value="ECO:0007669"/>
    <property type="project" value="UniProtKB-KW"/>
</dbReference>
<evidence type="ECO:0000259" key="6">
    <source>
        <dbReference type="PROSITE" id="PS50937"/>
    </source>
</evidence>
<dbReference type="PROSITE" id="PS50937">
    <property type="entry name" value="HTH_MERR_2"/>
    <property type="match status" value="1"/>
</dbReference>
<sequence>MQQTLRQMCAELKIPRRAVQGYEKIGLVRPSGKNKYGHLLYSEPERERIRLIRFYQKLGFHLKEIKELLDADIPVRKAAIQAKIAELETKNVQLQELIQQAKEYIAAL</sequence>